<dbReference type="Proteomes" id="UP000295345">
    <property type="component" value="Unassembled WGS sequence"/>
</dbReference>
<accession>A0A4R4T2U5</accession>
<keyword evidence="3" id="KW-1185">Reference proteome</keyword>
<organism evidence="2 3">
    <name type="scientific">Streptomyces hainanensis</name>
    <dbReference type="NCBI Taxonomy" id="402648"/>
    <lineage>
        <taxon>Bacteria</taxon>
        <taxon>Bacillati</taxon>
        <taxon>Actinomycetota</taxon>
        <taxon>Actinomycetes</taxon>
        <taxon>Kitasatosporales</taxon>
        <taxon>Streptomycetaceae</taxon>
        <taxon>Streptomyces</taxon>
    </lineage>
</organism>
<evidence type="ECO:0000256" key="1">
    <source>
        <dbReference type="SAM" id="MobiDB-lite"/>
    </source>
</evidence>
<protein>
    <submittedName>
        <fullName evidence="2">Uncharacterized protein</fullName>
    </submittedName>
</protein>
<name>A0A4R4T2U5_9ACTN</name>
<dbReference type="AlphaFoldDB" id="A0A4R4T2U5"/>
<gene>
    <name evidence="2" type="ORF">E1283_25835</name>
</gene>
<reference evidence="2 3" key="1">
    <citation type="submission" date="2019-03" db="EMBL/GenBank/DDBJ databases">
        <title>Draft genome sequences of novel Actinobacteria.</title>
        <authorList>
            <person name="Sahin N."/>
            <person name="Ay H."/>
            <person name="Saygin H."/>
        </authorList>
    </citation>
    <scope>NUCLEOTIDE SEQUENCE [LARGE SCALE GENOMIC DNA]</scope>
    <source>
        <strain evidence="2 3">DSM 41900</strain>
    </source>
</reference>
<dbReference type="EMBL" id="SMKI01000334">
    <property type="protein sequence ID" value="TDC69564.1"/>
    <property type="molecule type" value="Genomic_DNA"/>
</dbReference>
<proteinExistence type="predicted"/>
<sequence length="427" mass="47194">MQRQAEIIGVEAESLEAFDFSDRYLDTITATRAEIFADAGCLYILTLDNPSGYDSSPEDEPPNRLSVSVVSTGSPAKHLDRILETCKEVMGCALSEYRYPSVDFKRLREEVGAALTPPSDIETSSSYALMAKENRELAIRIKKSFGMLVGDLDKKSQQATEIDVESAREALEKAGIVSSEFMVTCRRQNHQTARAPSAKLIEQMSASGIKCACGKPIAEEPLEEALTITDLGRSLLDKSRWLSLVVMNELQRLGVRDDEILIESTIGGDELDCIANVNGELCLFELKDKEFSLREAYSFGAKMSIVEPRHALIITSEYVGGDVKEHFERSRKGGRKARSVRRELSGRSVIYVEGVDNIRPKLEEFVSSIHRNDSAHALTHALPFAAISPASLLKALEQGGPSEREDEGGHSSSRRRPRTRAKEQAPQ</sequence>
<evidence type="ECO:0000313" key="2">
    <source>
        <dbReference type="EMBL" id="TDC69564.1"/>
    </source>
</evidence>
<evidence type="ECO:0000313" key="3">
    <source>
        <dbReference type="Proteomes" id="UP000295345"/>
    </source>
</evidence>
<dbReference type="OrthoDB" id="4338318at2"/>
<comment type="caution">
    <text evidence="2">The sequence shown here is derived from an EMBL/GenBank/DDBJ whole genome shotgun (WGS) entry which is preliminary data.</text>
</comment>
<dbReference type="RefSeq" id="WP_132820559.1">
    <property type="nucleotide sequence ID" value="NZ_SMKI01000334.1"/>
</dbReference>
<feature type="region of interest" description="Disordered" evidence="1">
    <location>
        <begin position="393"/>
        <end position="427"/>
    </location>
</feature>